<feature type="region of interest" description="Disordered" evidence="1">
    <location>
        <begin position="1"/>
        <end position="41"/>
    </location>
</feature>
<proteinExistence type="predicted"/>
<evidence type="ECO:0000256" key="1">
    <source>
        <dbReference type="SAM" id="MobiDB-lite"/>
    </source>
</evidence>
<evidence type="ECO:0000313" key="2">
    <source>
        <dbReference type="EMBL" id="KAF3537199.1"/>
    </source>
</evidence>
<sequence>MKRCGGLNNETELNLPEPPVHSTKPKPTRITSYTNQRRTTTRASSLLKRTFIRNLTTLNLIILLRLAEAPEEHESKRQTEKYTYPKAVTMTLS</sequence>
<feature type="compositionally biased region" description="Polar residues" evidence="1">
    <location>
        <begin position="29"/>
        <end position="41"/>
    </location>
</feature>
<evidence type="ECO:0000313" key="3">
    <source>
        <dbReference type="Proteomes" id="UP000712600"/>
    </source>
</evidence>
<feature type="region of interest" description="Disordered" evidence="1">
    <location>
        <begin position="70"/>
        <end position="93"/>
    </location>
</feature>
<name>A0A8S9Q3I6_BRACR</name>
<dbReference type="Proteomes" id="UP000712600">
    <property type="component" value="Unassembled WGS sequence"/>
</dbReference>
<reference evidence="2" key="1">
    <citation type="submission" date="2019-12" db="EMBL/GenBank/DDBJ databases">
        <title>Genome sequencing and annotation of Brassica cretica.</title>
        <authorList>
            <person name="Studholme D.J."/>
            <person name="Sarris P."/>
        </authorList>
    </citation>
    <scope>NUCLEOTIDE SEQUENCE</scope>
    <source>
        <strain evidence="2">PFS-109/04</strain>
        <tissue evidence="2">Leaf</tissue>
    </source>
</reference>
<accession>A0A8S9Q3I6</accession>
<dbReference type="EMBL" id="QGKX02001290">
    <property type="protein sequence ID" value="KAF3537199.1"/>
    <property type="molecule type" value="Genomic_DNA"/>
</dbReference>
<organism evidence="2 3">
    <name type="scientific">Brassica cretica</name>
    <name type="common">Mustard</name>
    <dbReference type="NCBI Taxonomy" id="69181"/>
    <lineage>
        <taxon>Eukaryota</taxon>
        <taxon>Viridiplantae</taxon>
        <taxon>Streptophyta</taxon>
        <taxon>Embryophyta</taxon>
        <taxon>Tracheophyta</taxon>
        <taxon>Spermatophyta</taxon>
        <taxon>Magnoliopsida</taxon>
        <taxon>eudicotyledons</taxon>
        <taxon>Gunneridae</taxon>
        <taxon>Pentapetalae</taxon>
        <taxon>rosids</taxon>
        <taxon>malvids</taxon>
        <taxon>Brassicales</taxon>
        <taxon>Brassicaceae</taxon>
        <taxon>Brassiceae</taxon>
        <taxon>Brassica</taxon>
    </lineage>
</organism>
<comment type="caution">
    <text evidence="2">The sequence shown here is derived from an EMBL/GenBank/DDBJ whole genome shotgun (WGS) entry which is preliminary data.</text>
</comment>
<protein>
    <submittedName>
        <fullName evidence="2">Uncharacterized protein</fullName>
    </submittedName>
</protein>
<feature type="compositionally biased region" description="Basic and acidic residues" evidence="1">
    <location>
        <begin position="70"/>
        <end position="80"/>
    </location>
</feature>
<dbReference type="AlphaFoldDB" id="A0A8S9Q3I6"/>
<gene>
    <name evidence="2" type="ORF">F2Q69_00022305</name>
</gene>